<gene>
    <name evidence="2" type="ORF">NM203_07630</name>
</gene>
<dbReference type="SUPFAM" id="SSF56281">
    <property type="entry name" value="Metallo-hydrolase/oxidoreductase"/>
    <property type="match status" value="1"/>
</dbReference>
<dbReference type="EMBL" id="JANDBD010000003">
    <property type="protein sequence ID" value="MCP9272054.1"/>
    <property type="molecule type" value="Genomic_DNA"/>
</dbReference>
<dbReference type="Gene3D" id="3.60.15.10">
    <property type="entry name" value="Ribonuclease Z/Hydroxyacylglutathione hydrolase-like"/>
    <property type="match status" value="1"/>
</dbReference>
<dbReference type="Proteomes" id="UP001651690">
    <property type="component" value="Unassembled WGS sequence"/>
</dbReference>
<evidence type="ECO:0000259" key="1">
    <source>
        <dbReference type="SMART" id="SM00849"/>
    </source>
</evidence>
<name>A0ABT1M1A4_9MYCO</name>
<evidence type="ECO:0000313" key="2">
    <source>
        <dbReference type="EMBL" id="MCP9272054.1"/>
    </source>
</evidence>
<proteinExistence type="predicted"/>
<comment type="caution">
    <text evidence="2">The sequence shown here is derived from an EMBL/GenBank/DDBJ whole genome shotgun (WGS) entry which is preliminary data.</text>
</comment>
<evidence type="ECO:0000313" key="3">
    <source>
        <dbReference type="Proteomes" id="UP001651690"/>
    </source>
</evidence>
<dbReference type="RefSeq" id="WP_255059233.1">
    <property type="nucleotide sequence ID" value="NZ_JANDBD010000003.1"/>
</dbReference>
<reference evidence="2 3" key="1">
    <citation type="submission" date="2022-06" db="EMBL/GenBank/DDBJ databases">
        <title>Mycolicibacterium sp. CAU 1645 isolated from seawater.</title>
        <authorList>
            <person name="Kim W."/>
        </authorList>
    </citation>
    <scope>NUCLEOTIDE SEQUENCE [LARGE SCALE GENOMIC DNA]</scope>
    <source>
        <strain evidence="2 3">CAU 1645</strain>
    </source>
</reference>
<dbReference type="InterPro" id="IPR050855">
    <property type="entry name" value="NDM-1-like"/>
</dbReference>
<dbReference type="InterPro" id="IPR036866">
    <property type="entry name" value="RibonucZ/Hydroxyglut_hydro"/>
</dbReference>
<dbReference type="Pfam" id="PF00753">
    <property type="entry name" value="Lactamase_B"/>
    <property type="match status" value="1"/>
</dbReference>
<dbReference type="SMART" id="SM00849">
    <property type="entry name" value="Lactamase_B"/>
    <property type="match status" value="1"/>
</dbReference>
<dbReference type="InterPro" id="IPR001279">
    <property type="entry name" value="Metallo-B-lactamas"/>
</dbReference>
<dbReference type="PANTHER" id="PTHR42951">
    <property type="entry name" value="METALLO-BETA-LACTAMASE DOMAIN-CONTAINING"/>
    <property type="match status" value="1"/>
</dbReference>
<organism evidence="2 3">
    <name type="scientific">Mycolicibacterium arenosum</name>
    <dbReference type="NCBI Taxonomy" id="2952157"/>
    <lineage>
        <taxon>Bacteria</taxon>
        <taxon>Bacillati</taxon>
        <taxon>Actinomycetota</taxon>
        <taxon>Actinomycetes</taxon>
        <taxon>Mycobacteriales</taxon>
        <taxon>Mycobacteriaceae</taxon>
        <taxon>Mycolicibacterium</taxon>
    </lineage>
</organism>
<feature type="domain" description="Metallo-beta-lactamase" evidence="1">
    <location>
        <begin position="30"/>
        <end position="236"/>
    </location>
</feature>
<protein>
    <submittedName>
        <fullName evidence="2">MBL fold metallo-hydrolase</fullName>
    </submittedName>
</protein>
<sequence length="259" mass="28195">MTRLRAANRFAAPRTPREVVDGVWLLGSARVNFYALTEGRSVTLVDAGFYGHLRYLNEWLELTGRRVGDVDAIVITHGHADHLGFAGDFDRRGVPVYVHEDDVAISRTTRVRRPPARIRNQMWRPAALGLLAEAAVDSVFSQPPVSGARPFTDDERLDVPGRLRAAHVPGHSPGNCVLHHPSLDVLFTGDTLMTRDPMFGGEGPVVFSEHPAHDALCLSSLRLLRPFGSAALLPAHGEPDPASGAVDVAIDHARIAHAR</sequence>
<keyword evidence="3" id="KW-1185">Reference proteome</keyword>
<accession>A0ABT1M1A4</accession>